<dbReference type="GO" id="GO:0016747">
    <property type="term" value="F:acyltransferase activity, transferring groups other than amino-acyl groups"/>
    <property type="evidence" value="ECO:0007669"/>
    <property type="project" value="InterPro"/>
</dbReference>
<keyword evidence="1 4" id="KW-0808">Transferase</keyword>
<keyword evidence="5" id="KW-1185">Reference proteome</keyword>
<evidence type="ECO:0000313" key="5">
    <source>
        <dbReference type="Proteomes" id="UP000546031"/>
    </source>
</evidence>
<evidence type="ECO:0000256" key="1">
    <source>
        <dbReference type="ARBA" id="ARBA00022679"/>
    </source>
</evidence>
<dbReference type="EMBL" id="JABWTA010000001">
    <property type="protein sequence ID" value="NVE94226.1"/>
    <property type="molecule type" value="Genomic_DNA"/>
</dbReference>
<proteinExistence type="predicted"/>
<name>A0A850HBD2_9SPHN</name>
<reference evidence="4 5" key="1">
    <citation type="submission" date="2020-06" db="EMBL/GenBank/DDBJ databases">
        <title>Altererythrobacter lutimaris sp. nov., a marine bacterium isolated from a tidal flat.</title>
        <authorList>
            <person name="Kim D."/>
            <person name="Yoo Y."/>
            <person name="Kim J.-J."/>
        </authorList>
    </citation>
    <scope>NUCLEOTIDE SEQUENCE [LARGE SCALE GENOMIC DNA]</scope>
    <source>
        <strain evidence="4 5">JGD-16</strain>
    </source>
</reference>
<dbReference type="InterPro" id="IPR016181">
    <property type="entry name" value="Acyl_CoA_acyltransferase"/>
</dbReference>
<sequence>MAIMEVAFDPQWGEAWNRRQVSDALVMPHTHAILLANDHAIWSGKGDAPVGFVMSRHAADEEELLLIGVVPEARGKGIGKALIKALFEHASARGMAKVFLEMRSNNPAEHLYRRMGFEPIGQRSDYYRLANGGRMDAITFARMLDT</sequence>
<gene>
    <name evidence="4" type="ORF">HUO12_04860</name>
</gene>
<dbReference type="Proteomes" id="UP000546031">
    <property type="component" value="Unassembled WGS sequence"/>
</dbReference>
<protein>
    <submittedName>
        <fullName evidence="4">GNAT family N-acetyltransferase</fullName>
    </submittedName>
</protein>
<dbReference type="PROSITE" id="PS51186">
    <property type="entry name" value="GNAT"/>
    <property type="match status" value="1"/>
</dbReference>
<dbReference type="PANTHER" id="PTHR43420:SF12">
    <property type="entry name" value="N-ACETYLTRANSFERASE DOMAIN-CONTAINING PROTEIN"/>
    <property type="match status" value="1"/>
</dbReference>
<dbReference type="CDD" id="cd04301">
    <property type="entry name" value="NAT_SF"/>
    <property type="match status" value="1"/>
</dbReference>
<keyword evidence="2" id="KW-0012">Acyltransferase</keyword>
<dbReference type="SUPFAM" id="SSF55729">
    <property type="entry name" value="Acyl-CoA N-acyltransferases (Nat)"/>
    <property type="match status" value="1"/>
</dbReference>
<evidence type="ECO:0000259" key="3">
    <source>
        <dbReference type="PROSITE" id="PS51186"/>
    </source>
</evidence>
<evidence type="ECO:0000256" key="2">
    <source>
        <dbReference type="ARBA" id="ARBA00023315"/>
    </source>
</evidence>
<comment type="caution">
    <text evidence="4">The sequence shown here is derived from an EMBL/GenBank/DDBJ whole genome shotgun (WGS) entry which is preliminary data.</text>
</comment>
<feature type="domain" description="N-acetyltransferase" evidence="3">
    <location>
        <begin position="1"/>
        <end position="145"/>
    </location>
</feature>
<dbReference type="Pfam" id="PF00583">
    <property type="entry name" value="Acetyltransf_1"/>
    <property type="match status" value="1"/>
</dbReference>
<organism evidence="4 5">
    <name type="scientific">Altererythrobacter lutimaris</name>
    <dbReference type="NCBI Taxonomy" id="2743979"/>
    <lineage>
        <taxon>Bacteria</taxon>
        <taxon>Pseudomonadati</taxon>
        <taxon>Pseudomonadota</taxon>
        <taxon>Alphaproteobacteria</taxon>
        <taxon>Sphingomonadales</taxon>
        <taxon>Erythrobacteraceae</taxon>
        <taxon>Altererythrobacter</taxon>
    </lineage>
</organism>
<dbReference type="PANTHER" id="PTHR43420">
    <property type="entry name" value="ACETYLTRANSFERASE"/>
    <property type="match status" value="1"/>
</dbReference>
<dbReference type="AlphaFoldDB" id="A0A850HBD2"/>
<accession>A0A850HBD2</accession>
<evidence type="ECO:0000313" key="4">
    <source>
        <dbReference type="EMBL" id="NVE94226.1"/>
    </source>
</evidence>
<dbReference type="InterPro" id="IPR000182">
    <property type="entry name" value="GNAT_dom"/>
</dbReference>
<dbReference type="Gene3D" id="3.40.630.30">
    <property type="match status" value="1"/>
</dbReference>
<dbReference type="InterPro" id="IPR050680">
    <property type="entry name" value="YpeA/RimI_acetyltransf"/>
</dbReference>